<accession>A0A5C3FEP6</accession>
<name>A0A5C3FEP6_9BASI</name>
<dbReference type="GO" id="GO:0000502">
    <property type="term" value="C:proteasome complex"/>
    <property type="evidence" value="ECO:0007669"/>
    <property type="project" value="UniProtKB-KW"/>
</dbReference>
<evidence type="ECO:0000313" key="3">
    <source>
        <dbReference type="EMBL" id="SPO41849.1"/>
    </source>
</evidence>
<evidence type="ECO:0000256" key="1">
    <source>
        <dbReference type="ARBA" id="ARBA00023186"/>
    </source>
</evidence>
<dbReference type="GO" id="GO:0005737">
    <property type="term" value="C:cytoplasm"/>
    <property type="evidence" value="ECO:0007669"/>
    <property type="project" value="TreeGrafter"/>
</dbReference>
<dbReference type="InterPro" id="IPR008012">
    <property type="entry name" value="Ump1"/>
</dbReference>
<dbReference type="AlphaFoldDB" id="A0A5C3FEP6"/>
<evidence type="ECO:0000313" key="4">
    <source>
        <dbReference type="Proteomes" id="UP000323386"/>
    </source>
</evidence>
<dbReference type="EMBL" id="OOIP01000032">
    <property type="protein sequence ID" value="SPO41849.1"/>
    <property type="molecule type" value="Genomic_DNA"/>
</dbReference>
<dbReference type="GO" id="GO:0005634">
    <property type="term" value="C:nucleus"/>
    <property type="evidence" value="ECO:0007669"/>
    <property type="project" value="TreeGrafter"/>
</dbReference>
<organism evidence="3 4">
    <name type="scientific">Pseudozyma flocculosa</name>
    <dbReference type="NCBI Taxonomy" id="84751"/>
    <lineage>
        <taxon>Eukaryota</taxon>
        <taxon>Fungi</taxon>
        <taxon>Dikarya</taxon>
        <taxon>Basidiomycota</taxon>
        <taxon>Ustilaginomycotina</taxon>
        <taxon>Ustilaginomycetes</taxon>
        <taxon>Ustilaginales</taxon>
        <taxon>Ustilaginaceae</taxon>
        <taxon>Pseudozyma</taxon>
    </lineage>
</organism>
<keyword evidence="1" id="KW-0143">Chaperone</keyword>
<dbReference type="OrthoDB" id="15001at2759"/>
<gene>
    <name evidence="3" type="ORF">PSFLO_07331</name>
</gene>
<reference evidence="3 4" key="1">
    <citation type="submission" date="2018-03" db="EMBL/GenBank/DDBJ databases">
        <authorList>
            <person name="Guldener U."/>
        </authorList>
    </citation>
    <scope>NUCLEOTIDE SEQUENCE [LARGE SCALE GENOMIC DNA]</scope>
    <source>
        <strain evidence="3 4">DAOM196992</strain>
    </source>
</reference>
<dbReference type="PANTHER" id="PTHR12828:SF3">
    <property type="entry name" value="PROTEASOME MATURATION PROTEIN"/>
    <property type="match status" value="1"/>
</dbReference>
<dbReference type="PANTHER" id="PTHR12828">
    <property type="entry name" value="PROTEASOME MATURATION PROTEIN UMP1"/>
    <property type="match status" value="1"/>
</dbReference>
<proteinExistence type="inferred from homology"/>
<protein>
    <submittedName>
        <fullName evidence="3">Related to UMP1 - proteasome maturation factor</fullName>
    </submittedName>
</protein>
<evidence type="ECO:0000256" key="2">
    <source>
        <dbReference type="ARBA" id="ARBA00043974"/>
    </source>
</evidence>
<dbReference type="Pfam" id="PF05348">
    <property type="entry name" value="UMP1"/>
    <property type="match status" value="1"/>
</dbReference>
<dbReference type="Proteomes" id="UP000323386">
    <property type="component" value="Unassembled WGS sequence"/>
</dbReference>
<dbReference type="GO" id="GO:0043248">
    <property type="term" value="P:proteasome assembly"/>
    <property type="evidence" value="ECO:0007669"/>
    <property type="project" value="InterPro"/>
</dbReference>
<keyword evidence="3" id="KW-0647">Proteasome</keyword>
<keyword evidence="4" id="KW-1185">Reference proteome</keyword>
<comment type="similarity">
    <text evidence="2">Belongs to the POMP/UMP1 family.</text>
</comment>
<sequence>MSTTTQTPAPSLAVVPPPRAANGVLSTHATSHREHLGVHDALRFGPQNLHHTTSLSTAHPAQNRLEKWDETRDNLNLTMQRNLFGLGAPVRTLMERRIVSHNPHFPTQGMSNLHLDILNGKDETLEPVDFLPSEVASEQLDIHSHMERKYRI</sequence>